<comment type="caution">
    <text evidence="1">The sequence shown here is derived from an EMBL/GenBank/DDBJ whole genome shotgun (WGS) entry which is preliminary data.</text>
</comment>
<dbReference type="InterPro" id="IPR008978">
    <property type="entry name" value="HSP20-like_chaperone"/>
</dbReference>
<name>A0A8S9Z1W5_9TREM</name>
<evidence type="ECO:0000313" key="2">
    <source>
        <dbReference type="Proteomes" id="UP000822476"/>
    </source>
</evidence>
<reference evidence="1" key="1">
    <citation type="submission" date="2019-07" db="EMBL/GenBank/DDBJ databases">
        <title>Annotation for the trematode Paragonimus miyazaki's.</title>
        <authorList>
            <person name="Choi Y.-J."/>
        </authorList>
    </citation>
    <scope>NUCLEOTIDE SEQUENCE</scope>
    <source>
        <strain evidence="1">Japan</strain>
    </source>
</reference>
<dbReference type="EMBL" id="JTDE01000611">
    <property type="protein sequence ID" value="KAF7260784.1"/>
    <property type="molecule type" value="Genomic_DNA"/>
</dbReference>
<dbReference type="Gene3D" id="2.60.40.790">
    <property type="match status" value="1"/>
</dbReference>
<keyword evidence="2" id="KW-1185">Reference proteome</keyword>
<sequence>MVAKVPKYTWNQDDGLDNLSVNVHIEGLRDFKRTNMDGILQLISDVALNADVTFEATIRGFLLEIWGQDELDGEHYLLRVDGLPGDLKVKQCRMAVRSNTVQIILKKQDAVSWSEELKHGLPLCELRCFRGCS</sequence>
<proteinExistence type="predicted"/>
<dbReference type="Proteomes" id="UP000822476">
    <property type="component" value="Unassembled WGS sequence"/>
</dbReference>
<dbReference type="OrthoDB" id="6227384at2759"/>
<accession>A0A8S9Z1W5</accession>
<protein>
    <recommendedName>
        <fullName evidence="3">CS domain-containing protein</fullName>
    </recommendedName>
</protein>
<dbReference type="SUPFAM" id="SSF49764">
    <property type="entry name" value="HSP20-like chaperones"/>
    <property type="match status" value="1"/>
</dbReference>
<organism evidence="1 2">
    <name type="scientific">Paragonimus skrjabini miyazakii</name>
    <dbReference type="NCBI Taxonomy" id="59628"/>
    <lineage>
        <taxon>Eukaryota</taxon>
        <taxon>Metazoa</taxon>
        <taxon>Spiralia</taxon>
        <taxon>Lophotrochozoa</taxon>
        <taxon>Platyhelminthes</taxon>
        <taxon>Trematoda</taxon>
        <taxon>Digenea</taxon>
        <taxon>Plagiorchiida</taxon>
        <taxon>Troglotremata</taxon>
        <taxon>Troglotrematidae</taxon>
        <taxon>Paragonimus</taxon>
    </lineage>
</organism>
<evidence type="ECO:0008006" key="3">
    <source>
        <dbReference type="Google" id="ProtNLM"/>
    </source>
</evidence>
<dbReference type="AlphaFoldDB" id="A0A8S9Z1W5"/>
<evidence type="ECO:0000313" key="1">
    <source>
        <dbReference type="EMBL" id="KAF7260784.1"/>
    </source>
</evidence>
<gene>
    <name evidence="1" type="ORF">EG68_01888</name>
</gene>